<dbReference type="InterPro" id="IPR050951">
    <property type="entry name" value="Retrovirus_Pol_polyprotein"/>
</dbReference>
<gene>
    <name evidence="10" type="primary">Acey_s0114.g413</name>
    <name evidence="10" type="ORF">Y032_0114g413</name>
</gene>
<dbReference type="STRING" id="53326.A0A016TD83"/>
<comment type="caution">
    <text evidence="10">The sequence shown here is derived from an EMBL/GenBank/DDBJ whole genome shotgun (WGS) entry which is preliminary data.</text>
</comment>
<dbReference type="GO" id="GO:0003676">
    <property type="term" value="F:nucleic acid binding"/>
    <property type="evidence" value="ECO:0007669"/>
    <property type="project" value="InterPro"/>
</dbReference>
<dbReference type="GO" id="GO:0016787">
    <property type="term" value="F:hydrolase activity"/>
    <property type="evidence" value="ECO:0007669"/>
    <property type="project" value="UniProtKB-KW"/>
</dbReference>
<evidence type="ECO:0000256" key="6">
    <source>
        <dbReference type="ARBA" id="ARBA00022801"/>
    </source>
</evidence>
<dbReference type="Gene3D" id="3.30.70.270">
    <property type="match status" value="2"/>
</dbReference>
<evidence type="ECO:0000256" key="8">
    <source>
        <dbReference type="SAM" id="MobiDB-lite"/>
    </source>
</evidence>
<keyword evidence="6" id="KW-0378">Hydrolase</keyword>
<dbReference type="GO" id="GO:0004519">
    <property type="term" value="F:endonuclease activity"/>
    <property type="evidence" value="ECO:0007669"/>
    <property type="project" value="UniProtKB-KW"/>
</dbReference>
<protein>
    <recommendedName>
        <fullName evidence="1">RNA-directed DNA polymerase</fullName>
        <ecNumber evidence="1">2.7.7.49</ecNumber>
    </recommendedName>
</protein>
<dbReference type="OrthoDB" id="5839379at2759"/>
<dbReference type="Pfam" id="PF17921">
    <property type="entry name" value="Integrase_H2C2"/>
    <property type="match status" value="1"/>
</dbReference>
<name>A0A016TD83_9BILA</name>
<evidence type="ECO:0000256" key="5">
    <source>
        <dbReference type="ARBA" id="ARBA00022759"/>
    </source>
</evidence>
<keyword evidence="7" id="KW-0695">RNA-directed DNA polymerase</keyword>
<dbReference type="FunFam" id="3.10.20.370:FF:000001">
    <property type="entry name" value="Retrovirus-related Pol polyprotein from transposon 17.6-like protein"/>
    <property type="match status" value="1"/>
</dbReference>
<dbReference type="GO" id="GO:0042575">
    <property type="term" value="C:DNA polymerase complex"/>
    <property type="evidence" value="ECO:0007669"/>
    <property type="project" value="UniProtKB-ARBA"/>
</dbReference>
<feature type="compositionally biased region" description="Basic residues" evidence="8">
    <location>
        <begin position="1158"/>
        <end position="1178"/>
    </location>
</feature>
<dbReference type="FunFam" id="1.10.340.70:FF:000001">
    <property type="entry name" value="Retrovirus-related Pol polyprotein from transposon gypsy-like Protein"/>
    <property type="match status" value="1"/>
</dbReference>
<dbReference type="SUPFAM" id="SSF53098">
    <property type="entry name" value="Ribonuclease H-like"/>
    <property type="match status" value="1"/>
</dbReference>
<dbReference type="PROSITE" id="PS50994">
    <property type="entry name" value="INTEGRASE"/>
    <property type="match status" value="1"/>
</dbReference>
<feature type="compositionally biased region" description="Basic and acidic residues" evidence="8">
    <location>
        <begin position="1079"/>
        <end position="1099"/>
    </location>
</feature>
<dbReference type="InterPro" id="IPR001584">
    <property type="entry name" value="Integrase_cat-core"/>
</dbReference>
<dbReference type="FunFam" id="3.30.70.270:FF:000020">
    <property type="entry name" value="Transposon Tf2-6 polyprotein-like Protein"/>
    <property type="match status" value="1"/>
</dbReference>
<feature type="domain" description="Integrase catalytic" evidence="9">
    <location>
        <begin position="420"/>
        <end position="578"/>
    </location>
</feature>
<keyword evidence="4" id="KW-0540">Nuclease</keyword>
<dbReference type="InterPro" id="IPR012337">
    <property type="entry name" value="RNaseH-like_sf"/>
</dbReference>
<dbReference type="InterPro" id="IPR041373">
    <property type="entry name" value="RT_RNaseH"/>
</dbReference>
<feature type="compositionally biased region" description="Basic residues" evidence="8">
    <location>
        <begin position="1105"/>
        <end position="1123"/>
    </location>
</feature>
<organism evidence="10 11">
    <name type="scientific">Ancylostoma ceylanicum</name>
    <dbReference type="NCBI Taxonomy" id="53326"/>
    <lineage>
        <taxon>Eukaryota</taxon>
        <taxon>Metazoa</taxon>
        <taxon>Ecdysozoa</taxon>
        <taxon>Nematoda</taxon>
        <taxon>Chromadorea</taxon>
        <taxon>Rhabditida</taxon>
        <taxon>Rhabditina</taxon>
        <taxon>Rhabditomorpha</taxon>
        <taxon>Strongyloidea</taxon>
        <taxon>Ancylostomatidae</taxon>
        <taxon>Ancylostomatinae</taxon>
        <taxon>Ancylostoma</taxon>
    </lineage>
</organism>
<dbReference type="InterPro" id="IPR043128">
    <property type="entry name" value="Rev_trsase/Diguanyl_cyclase"/>
</dbReference>
<feature type="region of interest" description="Disordered" evidence="8">
    <location>
        <begin position="1079"/>
        <end position="1133"/>
    </location>
</feature>
<dbReference type="PANTHER" id="PTHR37984">
    <property type="entry name" value="PROTEIN CBG26694"/>
    <property type="match status" value="1"/>
</dbReference>
<dbReference type="InterPro" id="IPR041588">
    <property type="entry name" value="Integrase_H2C2"/>
</dbReference>
<evidence type="ECO:0000313" key="10">
    <source>
        <dbReference type="EMBL" id="EYC00553.1"/>
    </source>
</evidence>
<dbReference type="SUPFAM" id="SSF56672">
    <property type="entry name" value="DNA/RNA polymerases"/>
    <property type="match status" value="1"/>
</dbReference>
<feature type="region of interest" description="Disordered" evidence="8">
    <location>
        <begin position="1154"/>
        <end position="1178"/>
    </location>
</feature>
<evidence type="ECO:0000259" key="9">
    <source>
        <dbReference type="PROSITE" id="PS50994"/>
    </source>
</evidence>
<dbReference type="GO" id="GO:0015074">
    <property type="term" value="P:DNA integration"/>
    <property type="evidence" value="ECO:0007669"/>
    <property type="project" value="InterPro"/>
</dbReference>
<keyword evidence="3" id="KW-0548">Nucleotidyltransferase</keyword>
<dbReference type="FunFam" id="3.30.420.10:FF:000032">
    <property type="entry name" value="Retrovirus-related Pol polyprotein from transposon 297-like Protein"/>
    <property type="match status" value="1"/>
</dbReference>
<dbReference type="Proteomes" id="UP000024635">
    <property type="component" value="Unassembled WGS sequence"/>
</dbReference>
<keyword evidence="11" id="KW-1185">Reference proteome</keyword>
<evidence type="ECO:0000256" key="3">
    <source>
        <dbReference type="ARBA" id="ARBA00022695"/>
    </source>
</evidence>
<evidence type="ECO:0000256" key="4">
    <source>
        <dbReference type="ARBA" id="ARBA00022722"/>
    </source>
</evidence>
<dbReference type="EC" id="2.7.7.49" evidence="1"/>
<proteinExistence type="predicted"/>
<dbReference type="AlphaFoldDB" id="A0A016TD83"/>
<evidence type="ECO:0000256" key="2">
    <source>
        <dbReference type="ARBA" id="ARBA00022679"/>
    </source>
</evidence>
<dbReference type="CDD" id="cd09274">
    <property type="entry name" value="RNase_HI_RT_Ty3"/>
    <property type="match status" value="1"/>
</dbReference>
<evidence type="ECO:0000256" key="7">
    <source>
        <dbReference type="ARBA" id="ARBA00022918"/>
    </source>
</evidence>
<dbReference type="PANTHER" id="PTHR37984:SF5">
    <property type="entry name" value="PROTEIN NYNRIN-LIKE"/>
    <property type="match status" value="1"/>
</dbReference>
<dbReference type="Pfam" id="PF00665">
    <property type="entry name" value="rve"/>
    <property type="match status" value="1"/>
</dbReference>
<accession>A0A016TD83</accession>
<keyword evidence="5" id="KW-0255">Endonuclease</keyword>
<dbReference type="EMBL" id="JARK01001450">
    <property type="protein sequence ID" value="EYC00553.1"/>
    <property type="molecule type" value="Genomic_DNA"/>
</dbReference>
<dbReference type="InterPro" id="IPR043502">
    <property type="entry name" value="DNA/RNA_pol_sf"/>
</dbReference>
<dbReference type="Pfam" id="PF17917">
    <property type="entry name" value="RT_RNaseH"/>
    <property type="match status" value="1"/>
</dbReference>
<keyword evidence="2" id="KW-0808">Transferase</keyword>
<evidence type="ECO:0000313" key="11">
    <source>
        <dbReference type="Proteomes" id="UP000024635"/>
    </source>
</evidence>
<reference evidence="11" key="1">
    <citation type="journal article" date="2015" name="Nat. Genet.">
        <title>The genome and transcriptome of the zoonotic hookworm Ancylostoma ceylanicum identify infection-specific gene families.</title>
        <authorList>
            <person name="Schwarz E.M."/>
            <person name="Hu Y."/>
            <person name="Antoshechkin I."/>
            <person name="Miller M.M."/>
            <person name="Sternberg P.W."/>
            <person name="Aroian R.V."/>
        </authorList>
    </citation>
    <scope>NUCLEOTIDE SEQUENCE</scope>
    <source>
        <strain evidence="11">HY135</strain>
    </source>
</reference>
<dbReference type="Gene3D" id="1.10.340.70">
    <property type="match status" value="1"/>
</dbReference>
<evidence type="ECO:0000256" key="1">
    <source>
        <dbReference type="ARBA" id="ARBA00012493"/>
    </source>
</evidence>
<dbReference type="Gene3D" id="3.30.420.10">
    <property type="entry name" value="Ribonuclease H-like superfamily/Ribonuclease H"/>
    <property type="match status" value="1"/>
</dbReference>
<dbReference type="InterPro" id="IPR036397">
    <property type="entry name" value="RNaseH_sf"/>
</dbReference>
<sequence length="1178" mass="133769">MTESEERHLEVLGKVLETFQRANLKVKPQKCRLMESSLEFLGHVVDKEGIKTDPEKVTNIKNYPRPENIAQLRTFLGMAGYYRKFVLRFAQIAKPLHALTSSKVKFSWSHEHDKAFEDLKEVLVKAPVLGQPNIEKARNGTRPFIIYTDASKIGVGAVLAQEGDDGFLHPLFFASKPFTSAERNYHVTDQEALALIYSLKKFHYFIFGIRTIVRTDHAALTSLFKRTHVSPRVLRWALEVQRYDLDIEHVKGAANCVADALSRGPVESQQCDTPFYAADEKVVCAIQASDWLNELRDDPDFEMVVKAVENQREEEVRLPRYHRRLSSIDFTIDNGQLKLLAEDGSLIPVVPRSCRHELFEEAHRGPMGGHFHARKMFQQLKTVAFWPGMYQDLVKWCKECQICFLANSQKRNIPPLKPILATKPFELVGIDLLEMGLTTRGNRYIVTIIDHFTKYLGAYPIPDKRAETVAEALFSNWICGCGRWPSSILSDRGTEFENEIMKSLCNFMGIQQKFTKGYCPRENGITERANGTIARILRKKTVVPAEWDRILPTVVYAYNAAPHKATGESPHFLLYGHDPKYPSEIIPSQDLSPYTMDYDRYKTDILCGLKLAREFINEHSAEYRDSMKKAYDKEWKTLKSEKFHVGDRVYVKIPAEKGKSRHPKLVTPWEGPYRIIDASSSSATVTLIGENKPPMEIPFDHLLKIPPQIDDAPVRGKTSRGKKGRPRKAELKVNKICVKTYPALNHSCFRTTFSSTSDVHHVDWHCPGKLMYQGVEVECSAAVPLQDVIPNAQFGALTFSSPSELSRIFAVLSQSHIPDSWRTARLLDRTYDVITPTGLGLAWSFYQQHCIHMTLTTVAEAGLVAAEHPPRNSRDPINLGNVADKAREFVKSNPWTNSSWKLLKPRKSLILLPAGFENVVKCLESDTQKALLMRKPEDVQPEWFTEDYSAIVVFSTAEFAGTTRWRGAWTLLMQAVARGSELIALSGPQNGDDWGRSVDLMRDLFEETIAQRPTLASRMRCFLPLRSQQEMQGVGFRALADKSSEQLKVLTQSATKRFWTATMVQHSAFLQLSPFRRTPEVRVSDGSAKEPTRRNEKGRIPQNGHTHRPFKPNFKGQHHHGRGAPRSTTSRNHVLERPLQMIGNRMFKLVPVGAARGSKPHGRGGRPHHGWRGPRQFH</sequence>
<dbReference type="GO" id="GO:0003964">
    <property type="term" value="F:RNA-directed DNA polymerase activity"/>
    <property type="evidence" value="ECO:0007669"/>
    <property type="project" value="UniProtKB-KW"/>
</dbReference>